<organism evidence="1 2">
    <name type="scientific">Acinetobacter johnsonii</name>
    <dbReference type="NCBI Taxonomy" id="40214"/>
    <lineage>
        <taxon>Bacteria</taxon>
        <taxon>Pseudomonadati</taxon>
        <taxon>Pseudomonadota</taxon>
        <taxon>Gammaproteobacteria</taxon>
        <taxon>Moraxellales</taxon>
        <taxon>Moraxellaceae</taxon>
        <taxon>Acinetobacter</taxon>
    </lineage>
</organism>
<dbReference type="AlphaFoldDB" id="A0A427V4L4"/>
<comment type="caution">
    <text evidence="1">The sequence shown here is derived from an EMBL/GenBank/DDBJ whole genome shotgun (WGS) entry which is preliminary data.</text>
</comment>
<gene>
    <name evidence="1" type="ORF">EGT73_01065</name>
</gene>
<dbReference type="Proteomes" id="UP000277537">
    <property type="component" value="Unassembled WGS sequence"/>
</dbReference>
<name>A0A427V4L4_ACIJO</name>
<dbReference type="EMBL" id="RHXE01000001">
    <property type="protein sequence ID" value="RSE27633.1"/>
    <property type="molecule type" value="Genomic_DNA"/>
</dbReference>
<reference evidence="1 2" key="1">
    <citation type="submission" date="2018-10" db="EMBL/GenBank/DDBJ databases">
        <title>Transmission dynamics of multidrug resistant bacteria on intensive care unit surfaces.</title>
        <authorList>
            <person name="D'Souza A.W."/>
            <person name="Potter R.F."/>
            <person name="Wallace M."/>
            <person name="Shupe A."/>
            <person name="Patel S."/>
            <person name="Sun S."/>
            <person name="Gul D."/>
            <person name="Kwon J.H."/>
            <person name="Andleeb S."/>
            <person name="Burnham C.-A.D."/>
            <person name="Dantas G."/>
        </authorList>
    </citation>
    <scope>NUCLEOTIDE SEQUENCE [LARGE SCALE GENOMIC DNA]</scope>
    <source>
        <strain evidence="1 2">AJ_385</strain>
    </source>
</reference>
<evidence type="ECO:0000313" key="1">
    <source>
        <dbReference type="EMBL" id="RSE27633.1"/>
    </source>
</evidence>
<protein>
    <submittedName>
        <fullName evidence="1">Uncharacterized protein</fullName>
    </submittedName>
</protein>
<accession>A0A427V4L4</accession>
<evidence type="ECO:0000313" key="2">
    <source>
        <dbReference type="Proteomes" id="UP000277537"/>
    </source>
</evidence>
<sequence length="81" mass="9019">MPKPPRYSYTANAILSSYNTIARARKYEQGVPLALGATDIGAYLELYEAPCELHILVECVFALDNKHLDKAHKLLSGKVKK</sequence>
<proteinExistence type="predicted"/>